<protein>
    <submittedName>
        <fullName evidence="2">HNH endonuclease domain protein</fullName>
    </submittedName>
</protein>
<reference evidence="2 3" key="1">
    <citation type="submission" date="2013-01" db="EMBL/GenBank/DDBJ databases">
        <authorList>
            <person name="Harkins D.M."/>
            <person name="Durkin A.S."/>
            <person name="Brinkac L.M."/>
            <person name="Haft D.H."/>
            <person name="Selengut J.D."/>
            <person name="Sanka R."/>
            <person name="DePew J."/>
            <person name="Purushe J."/>
            <person name="Peacock S.J."/>
            <person name="Thaipadungpanit J."/>
            <person name="Wuthiekanun V.W."/>
            <person name="Day N.P."/>
            <person name="Vinetz J.M."/>
            <person name="Sutton G.G."/>
            <person name="Nierman W.C."/>
            <person name="Fouts D.E."/>
        </authorList>
    </citation>
    <scope>NUCLEOTIDE SEQUENCE [LARGE SCALE GENOMIC DNA]</scope>
    <source>
        <strain evidence="2 3">L0374</strain>
    </source>
</reference>
<dbReference type="CDD" id="cd00085">
    <property type="entry name" value="HNHc"/>
    <property type="match status" value="1"/>
</dbReference>
<gene>
    <name evidence="2" type="ORF">LEP1GSC083_0042</name>
</gene>
<dbReference type="Proteomes" id="UP000012137">
    <property type="component" value="Unassembled WGS sequence"/>
</dbReference>
<sequence>MKLSISEYKMFVNTLVGSRGRCDSCGNTATEVGQKKLHVHHLIHVARLGLSDPAILDEGNILVLCNHCHSLFHPLKREYNWFIAGVSRGVNIVKTH</sequence>
<keyword evidence="2" id="KW-0378">Hydrolase</keyword>
<dbReference type="Pfam" id="PF01844">
    <property type="entry name" value="HNH"/>
    <property type="match status" value="1"/>
</dbReference>
<keyword evidence="2" id="KW-0540">Nuclease</keyword>
<keyword evidence="2" id="KW-0255">Endonuclease</keyword>
<name>M6KMA1_LEPIR</name>
<dbReference type="GO" id="GO:0003676">
    <property type="term" value="F:nucleic acid binding"/>
    <property type="evidence" value="ECO:0007669"/>
    <property type="project" value="InterPro"/>
</dbReference>
<dbReference type="GO" id="GO:0008270">
    <property type="term" value="F:zinc ion binding"/>
    <property type="evidence" value="ECO:0007669"/>
    <property type="project" value="InterPro"/>
</dbReference>
<dbReference type="InterPro" id="IPR002711">
    <property type="entry name" value="HNH"/>
</dbReference>
<dbReference type="Gene3D" id="1.10.30.50">
    <property type="match status" value="1"/>
</dbReference>
<accession>M6KMA1</accession>
<evidence type="ECO:0000259" key="1">
    <source>
        <dbReference type="Pfam" id="PF01844"/>
    </source>
</evidence>
<evidence type="ECO:0000313" key="2">
    <source>
        <dbReference type="EMBL" id="EMN32883.1"/>
    </source>
</evidence>
<organism evidence="2 3">
    <name type="scientific">Leptospira interrogans serovar Pyrogenes str. L0374</name>
    <dbReference type="NCBI Taxonomy" id="1049928"/>
    <lineage>
        <taxon>Bacteria</taxon>
        <taxon>Pseudomonadati</taxon>
        <taxon>Spirochaetota</taxon>
        <taxon>Spirochaetia</taxon>
        <taxon>Leptospirales</taxon>
        <taxon>Leptospiraceae</taxon>
        <taxon>Leptospira</taxon>
    </lineage>
</organism>
<dbReference type="GO" id="GO:0004519">
    <property type="term" value="F:endonuclease activity"/>
    <property type="evidence" value="ECO:0007669"/>
    <property type="project" value="UniProtKB-KW"/>
</dbReference>
<dbReference type="InterPro" id="IPR003615">
    <property type="entry name" value="HNH_nuc"/>
</dbReference>
<proteinExistence type="predicted"/>
<dbReference type="AlphaFoldDB" id="M6KMA1"/>
<feature type="domain" description="HNH" evidence="1">
    <location>
        <begin position="22"/>
        <end position="71"/>
    </location>
</feature>
<dbReference type="EMBL" id="AHMZ02000009">
    <property type="protein sequence ID" value="EMN32883.1"/>
    <property type="molecule type" value="Genomic_DNA"/>
</dbReference>
<comment type="caution">
    <text evidence="2">The sequence shown here is derived from an EMBL/GenBank/DDBJ whole genome shotgun (WGS) entry which is preliminary data.</text>
</comment>
<evidence type="ECO:0000313" key="3">
    <source>
        <dbReference type="Proteomes" id="UP000012137"/>
    </source>
</evidence>